<evidence type="ECO:0000256" key="2">
    <source>
        <dbReference type="SAM" id="Phobius"/>
    </source>
</evidence>
<evidence type="ECO:0000256" key="1">
    <source>
        <dbReference type="SAM" id="MobiDB-lite"/>
    </source>
</evidence>
<keyword evidence="2" id="KW-0812">Transmembrane</keyword>
<evidence type="ECO:0000313" key="5">
    <source>
        <dbReference type="Proteomes" id="UP000541610"/>
    </source>
</evidence>
<dbReference type="EMBL" id="JABANP010000131">
    <property type="protein sequence ID" value="KAF4689188.1"/>
    <property type="molecule type" value="Genomic_DNA"/>
</dbReference>
<feature type="transmembrane region" description="Helical" evidence="2">
    <location>
        <begin position="12"/>
        <end position="33"/>
    </location>
</feature>
<keyword evidence="2" id="KW-1133">Transmembrane helix</keyword>
<gene>
    <name evidence="4" type="ORF">FOZ60_001962</name>
</gene>
<feature type="domain" description="START" evidence="3">
    <location>
        <begin position="400"/>
        <end position="529"/>
    </location>
</feature>
<dbReference type="GO" id="GO:0008289">
    <property type="term" value="F:lipid binding"/>
    <property type="evidence" value="ECO:0007669"/>
    <property type="project" value="InterPro"/>
</dbReference>
<dbReference type="InterPro" id="IPR051213">
    <property type="entry name" value="START_lipid_transfer"/>
</dbReference>
<dbReference type="PANTHER" id="PTHR19308">
    <property type="entry name" value="PHOSPHATIDYLCHOLINE TRANSFER PROTEIN"/>
    <property type="match status" value="1"/>
</dbReference>
<dbReference type="AlphaFoldDB" id="A0A7J6NZF2"/>
<protein>
    <recommendedName>
        <fullName evidence="3">START domain-containing protein</fullName>
    </recommendedName>
</protein>
<feature type="compositionally biased region" description="Basic and acidic residues" evidence="1">
    <location>
        <begin position="774"/>
        <end position="783"/>
    </location>
</feature>
<comment type="caution">
    <text evidence="4">The sequence shown here is derived from an EMBL/GenBank/DDBJ whole genome shotgun (WGS) entry which is preliminary data.</text>
</comment>
<sequence length="1194" mass="131314">MVTATPEWKSRAITSLRLVLGSIVLIATCSLLLRPGRWYAFPTGSSISLEAEVSDEPISSGCAKYFPSYQFTATKPNFTCPFENVVRGQVEENTLCGGFPPADNDSKTYIPPDPDTFCNLEPIPPICLEESFRRVKSQDPVSDAPSFDDDEYTPFMEYQSDRYRFALHVLEHIGCGLRYWITQGNAISIIRHGAFFGHMPNGKWDLVDSDLDIHIILPKAHSTGLTLRHVFNHLQHSGGRISCNGKGFSEKTVHCWVLCPKGQKVYGLTQPWKHLSGGKECLIEEYCAVDADKNCGAVELKLVRDPALLEDVFPLLRVWSGLPPRQEYPVWVAGNIIRDARARSTLVGSSCLPFHDKPLNTTGVTNGVTILNRPSSEGCSRAVAGKIVLPEGLGFTIDQVVGFLMNTEARSTWDTTLKRWRVIEKFEDAEPPVSICWAATRNLSGVLDDRDFVFAMMAEKLSPTRTVISYRSLDLVDYPEGKYDLSLVRGTIVNSGYIVESLDGVIFVSLFEQIDLGGSAPLFLADRELDGSLLKLAGLHAAIASHEVSVPPVKSKNTAESAKSDGKVPEPAERPSTQLVAEGEEASLSEEGQRMMKIGLSAQKALLAFESDKSFKSKGRSGPVELSVRPQNGSEMQVVCGKMNWGKKYTISQVMEFLDDLSSKVNWDDQLIEGKVLKSYSNDVDLDEFPEHKFSAEACRGFIQNAGYVIEKVQSGDLMVSFYNQVDVRGSVPTWIVNKATMKQPMSLVPALASIKNYKFKPAPAKKVVQPAGTEKKPLKENASESQTSEATAGEASTKPKSDQKVPKSAEGAALSVNAEPDETALSDEGQRMMKLGLDAQAALLAFENDKSFKSKGKSGPVELSVRPQNGSEMQVVCGKMNWGKKYTISQVMEFLGDLTNKVNWDDQLIEGKLLKSYLNDGKREVTLSWTSYKGEMGVAGRDFVYAAVNEKVSENKGVMTCRSVDLDEFPEHKFSAEACRGFIQNAGYVIEKVQSGDLMVSFYNQVDVRGSVPTWIVNKATMKQPMSLVPALASIKNYKFKPAPVRKAAEPAKTEKVVPVEKPQTAQEPGAPEGLRSVVPAKPSSENAPELASPQAKMALDAGKAAQKALLGFEKDPAFQSQGRSGNVDLFVRPQTTTERQVVCGKMSFGKEYTIEQIMQFINDLALKETWDSQFQDGRVLETYTKSASFLSI</sequence>
<dbReference type="InterPro" id="IPR023393">
    <property type="entry name" value="START-like_dom_sf"/>
</dbReference>
<proteinExistence type="predicted"/>
<dbReference type="OrthoDB" id="5403181at2759"/>
<dbReference type="GO" id="GO:0005737">
    <property type="term" value="C:cytoplasm"/>
    <property type="evidence" value="ECO:0007669"/>
    <property type="project" value="UniProtKB-ARBA"/>
</dbReference>
<feature type="region of interest" description="Disordered" evidence="1">
    <location>
        <begin position="552"/>
        <end position="586"/>
    </location>
</feature>
<dbReference type="Proteomes" id="UP000541610">
    <property type="component" value="Unassembled WGS sequence"/>
</dbReference>
<feature type="region of interest" description="Disordered" evidence="1">
    <location>
        <begin position="766"/>
        <end position="824"/>
    </location>
</feature>
<organism evidence="4 5">
    <name type="scientific">Perkinsus olseni</name>
    <name type="common">Perkinsus atlanticus</name>
    <dbReference type="NCBI Taxonomy" id="32597"/>
    <lineage>
        <taxon>Eukaryota</taxon>
        <taxon>Sar</taxon>
        <taxon>Alveolata</taxon>
        <taxon>Perkinsozoa</taxon>
        <taxon>Perkinsea</taxon>
        <taxon>Perkinsida</taxon>
        <taxon>Perkinsidae</taxon>
        <taxon>Perkinsus</taxon>
    </lineage>
</organism>
<feature type="region of interest" description="Disordered" evidence="1">
    <location>
        <begin position="1050"/>
        <end position="1090"/>
    </location>
</feature>
<evidence type="ECO:0000259" key="3">
    <source>
        <dbReference type="PROSITE" id="PS50848"/>
    </source>
</evidence>
<feature type="compositionally biased region" description="Basic and acidic residues" evidence="1">
    <location>
        <begin position="562"/>
        <end position="573"/>
    </location>
</feature>
<dbReference type="SUPFAM" id="SSF55961">
    <property type="entry name" value="Bet v1-like"/>
    <property type="match status" value="3"/>
</dbReference>
<name>A0A7J6NZF2_PEROL</name>
<reference evidence="4 5" key="1">
    <citation type="submission" date="2020-04" db="EMBL/GenBank/DDBJ databases">
        <title>Perkinsus olseni comparative genomics.</title>
        <authorList>
            <person name="Bogema D.R."/>
        </authorList>
    </citation>
    <scope>NUCLEOTIDE SEQUENCE [LARGE SCALE GENOMIC DNA]</scope>
    <source>
        <strain evidence="4">00978-12</strain>
    </source>
</reference>
<accession>A0A7J6NZF2</accession>
<dbReference type="CDD" id="cd00177">
    <property type="entry name" value="START"/>
    <property type="match status" value="3"/>
</dbReference>
<dbReference type="PROSITE" id="PS50848">
    <property type="entry name" value="START"/>
    <property type="match status" value="2"/>
</dbReference>
<feature type="compositionally biased region" description="Basic and acidic residues" evidence="1">
    <location>
        <begin position="798"/>
        <end position="808"/>
    </location>
</feature>
<keyword evidence="2" id="KW-0472">Membrane</keyword>
<feature type="compositionally biased region" description="Basic and acidic residues" evidence="1">
    <location>
        <begin position="1050"/>
        <end position="1060"/>
    </location>
</feature>
<dbReference type="Pfam" id="PF01852">
    <property type="entry name" value="START"/>
    <property type="match status" value="2"/>
</dbReference>
<feature type="domain" description="START" evidence="3">
    <location>
        <begin position="892"/>
        <end position="1021"/>
    </location>
</feature>
<dbReference type="PANTHER" id="PTHR19308:SF14">
    <property type="entry name" value="START DOMAIN-CONTAINING PROTEIN"/>
    <property type="match status" value="1"/>
</dbReference>
<dbReference type="InterPro" id="IPR002913">
    <property type="entry name" value="START_lipid-bd_dom"/>
</dbReference>
<evidence type="ECO:0000313" key="4">
    <source>
        <dbReference type="EMBL" id="KAF4689188.1"/>
    </source>
</evidence>
<dbReference type="Gene3D" id="3.30.530.20">
    <property type="match status" value="3"/>
</dbReference>